<dbReference type="Gene3D" id="3.40.33.10">
    <property type="entry name" value="CAP"/>
    <property type="match status" value="1"/>
</dbReference>
<name>A0A4P7A021_9BACL</name>
<evidence type="ECO:0000313" key="5">
    <source>
        <dbReference type="Proteomes" id="UP000294292"/>
    </source>
</evidence>
<dbReference type="KEGG" id="panc:E2636_08545"/>
<feature type="compositionally biased region" description="Low complexity" evidence="1">
    <location>
        <begin position="117"/>
        <end position="156"/>
    </location>
</feature>
<dbReference type="OrthoDB" id="9783944at2"/>
<dbReference type="PANTHER" id="PTHR31157:SF1">
    <property type="entry name" value="SCP DOMAIN-CONTAINING PROTEIN"/>
    <property type="match status" value="1"/>
</dbReference>
<feature type="chain" id="PRO_5020455616" description="SCP domain-containing protein" evidence="2">
    <location>
        <begin position="26"/>
        <end position="283"/>
    </location>
</feature>
<protein>
    <recommendedName>
        <fullName evidence="3">SCP domain-containing protein</fullName>
    </recommendedName>
</protein>
<gene>
    <name evidence="4" type="ORF">E2636_08545</name>
</gene>
<feature type="domain" description="SCP" evidence="3">
    <location>
        <begin position="167"/>
        <end position="280"/>
    </location>
</feature>
<sequence>MKKWLLGLTMGVMVFSFGQVTTAEASSSHNAENFLTQATNNWTKNTQSKQVESYTASQQQTLEEIFAQLAASGFKFDFEKFIAEKPVPTAKPVAEKPAPTAKPAVEKPAPTAKPVSEKPAPTAEKPAPTAKPVAEKPAPTAKPTAEKPATQATEQAGSISNIEQQVLTLTNQERAKAGLKALATDAKLMNAAREKSTDMRTNKYFSHTSPTFGSPFDRMKALGIDYRAAGENIAMGQKSADEVVKAWMDSPGHRENIMKANFTHIGIGYDAQGHYWTQQFIQK</sequence>
<accession>A0A4P7A021</accession>
<dbReference type="SUPFAM" id="SSF55797">
    <property type="entry name" value="PR-1-like"/>
    <property type="match status" value="1"/>
</dbReference>
<dbReference type="RefSeq" id="WP_134209827.1">
    <property type="nucleotide sequence ID" value="NZ_CP038015.1"/>
</dbReference>
<proteinExistence type="predicted"/>
<evidence type="ECO:0000256" key="2">
    <source>
        <dbReference type="SAM" id="SignalP"/>
    </source>
</evidence>
<dbReference type="NCBIfam" id="TIGR02909">
    <property type="entry name" value="spore_YkwD"/>
    <property type="match status" value="1"/>
</dbReference>
<keyword evidence="2" id="KW-0732">Signal</keyword>
<organism evidence="4 5">
    <name type="scientific">Paenisporosarcina antarctica</name>
    <dbReference type="NCBI Taxonomy" id="417367"/>
    <lineage>
        <taxon>Bacteria</taxon>
        <taxon>Bacillati</taxon>
        <taxon>Bacillota</taxon>
        <taxon>Bacilli</taxon>
        <taxon>Bacillales</taxon>
        <taxon>Caryophanaceae</taxon>
        <taxon>Paenisporosarcina</taxon>
    </lineage>
</organism>
<feature type="region of interest" description="Disordered" evidence="1">
    <location>
        <begin position="91"/>
        <end position="158"/>
    </location>
</feature>
<dbReference type="EMBL" id="CP038015">
    <property type="protein sequence ID" value="QBP41176.1"/>
    <property type="molecule type" value="Genomic_DNA"/>
</dbReference>
<evidence type="ECO:0000256" key="1">
    <source>
        <dbReference type="SAM" id="MobiDB-lite"/>
    </source>
</evidence>
<dbReference type="InterPro" id="IPR014044">
    <property type="entry name" value="CAP_dom"/>
</dbReference>
<evidence type="ECO:0000259" key="3">
    <source>
        <dbReference type="Pfam" id="PF00188"/>
    </source>
</evidence>
<dbReference type="InterPro" id="IPR035940">
    <property type="entry name" value="CAP_sf"/>
</dbReference>
<dbReference type="PANTHER" id="PTHR31157">
    <property type="entry name" value="SCP DOMAIN-CONTAINING PROTEIN"/>
    <property type="match status" value="1"/>
</dbReference>
<keyword evidence="5" id="KW-1185">Reference proteome</keyword>
<dbReference type="Proteomes" id="UP000294292">
    <property type="component" value="Chromosome"/>
</dbReference>
<reference evidence="4 5" key="1">
    <citation type="submission" date="2019-03" db="EMBL/GenBank/DDBJ databases">
        <title>Complete genome sequence of Paenisporosarcina antarctica CGMCC 1.6503T.</title>
        <authorList>
            <person name="Rong J.-C."/>
            <person name="Chi N.-Y."/>
            <person name="Zhang Q.-F."/>
        </authorList>
    </citation>
    <scope>NUCLEOTIDE SEQUENCE [LARGE SCALE GENOMIC DNA]</scope>
    <source>
        <strain evidence="4 5">CGMCC 1.6503</strain>
    </source>
</reference>
<dbReference type="InterPro" id="IPR014258">
    <property type="entry name" value="CAP_domain_YkwD-like"/>
</dbReference>
<dbReference type="Pfam" id="PF00188">
    <property type="entry name" value="CAP"/>
    <property type="match status" value="1"/>
</dbReference>
<dbReference type="AlphaFoldDB" id="A0A4P7A021"/>
<evidence type="ECO:0000313" key="4">
    <source>
        <dbReference type="EMBL" id="QBP41176.1"/>
    </source>
</evidence>
<dbReference type="CDD" id="cd05379">
    <property type="entry name" value="CAP_bacterial"/>
    <property type="match status" value="1"/>
</dbReference>
<feature type="signal peptide" evidence="2">
    <location>
        <begin position="1"/>
        <end position="25"/>
    </location>
</feature>